<organism evidence="1 2">
    <name type="scientific">Coniophora puteana (strain RWD-64-598)</name>
    <name type="common">Brown rot fungus</name>
    <dbReference type="NCBI Taxonomy" id="741705"/>
    <lineage>
        <taxon>Eukaryota</taxon>
        <taxon>Fungi</taxon>
        <taxon>Dikarya</taxon>
        <taxon>Basidiomycota</taxon>
        <taxon>Agaricomycotina</taxon>
        <taxon>Agaricomycetes</taxon>
        <taxon>Agaricomycetidae</taxon>
        <taxon>Boletales</taxon>
        <taxon>Coniophorineae</taxon>
        <taxon>Coniophoraceae</taxon>
        <taxon>Coniophora</taxon>
    </lineage>
</organism>
<evidence type="ECO:0000313" key="2">
    <source>
        <dbReference type="Proteomes" id="UP000053558"/>
    </source>
</evidence>
<keyword evidence="2" id="KW-1185">Reference proteome</keyword>
<dbReference type="GeneID" id="19210976"/>
<accession>A0A5M3M7W1</accession>
<proteinExistence type="predicted"/>
<reference evidence="2" key="1">
    <citation type="journal article" date="2012" name="Science">
        <title>The Paleozoic origin of enzymatic lignin decomposition reconstructed from 31 fungal genomes.</title>
        <authorList>
            <person name="Floudas D."/>
            <person name="Binder M."/>
            <person name="Riley R."/>
            <person name="Barry K."/>
            <person name="Blanchette R.A."/>
            <person name="Henrissat B."/>
            <person name="Martinez A.T."/>
            <person name="Otillar R."/>
            <person name="Spatafora J.W."/>
            <person name="Yadav J.S."/>
            <person name="Aerts A."/>
            <person name="Benoit I."/>
            <person name="Boyd A."/>
            <person name="Carlson A."/>
            <person name="Copeland A."/>
            <person name="Coutinho P.M."/>
            <person name="de Vries R.P."/>
            <person name="Ferreira P."/>
            <person name="Findley K."/>
            <person name="Foster B."/>
            <person name="Gaskell J."/>
            <person name="Glotzer D."/>
            <person name="Gorecki P."/>
            <person name="Heitman J."/>
            <person name="Hesse C."/>
            <person name="Hori C."/>
            <person name="Igarashi K."/>
            <person name="Jurgens J.A."/>
            <person name="Kallen N."/>
            <person name="Kersten P."/>
            <person name="Kohler A."/>
            <person name="Kuees U."/>
            <person name="Kumar T.K.A."/>
            <person name="Kuo A."/>
            <person name="LaButti K."/>
            <person name="Larrondo L.F."/>
            <person name="Lindquist E."/>
            <person name="Ling A."/>
            <person name="Lombard V."/>
            <person name="Lucas S."/>
            <person name="Lundell T."/>
            <person name="Martin R."/>
            <person name="McLaughlin D.J."/>
            <person name="Morgenstern I."/>
            <person name="Morin E."/>
            <person name="Murat C."/>
            <person name="Nagy L.G."/>
            <person name="Nolan M."/>
            <person name="Ohm R.A."/>
            <person name="Patyshakuliyeva A."/>
            <person name="Rokas A."/>
            <person name="Ruiz-Duenas F.J."/>
            <person name="Sabat G."/>
            <person name="Salamov A."/>
            <person name="Samejima M."/>
            <person name="Schmutz J."/>
            <person name="Slot J.C."/>
            <person name="St John F."/>
            <person name="Stenlid J."/>
            <person name="Sun H."/>
            <person name="Sun S."/>
            <person name="Syed K."/>
            <person name="Tsang A."/>
            <person name="Wiebenga A."/>
            <person name="Young D."/>
            <person name="Pisabarro A."/>
            <person name="Eastwood D.C."/>
            <person name="Martin F."/>
            <person name="Cullen D."/>
            <person name="Grigoriev I.V."/>
            <person name="Hibbett D.S."/>
        </authorList>
    </citation>
    <scope>NUCLEOTIDE SEQUENCE [LARGE SCALE GENOMIC DNA]</scope>
    <source>
        <strain evidence="2">RWD-64-598 SS2</strain>
    </source>
</reference>
<dbReference type="EMBL" id="JH711589">
    <property type="protein sequence ID" value="EIW75318.1"/>
    <property type="molecule type" value="Genomic_DNA"/>
</dbReference>
<gene>
    <name evidence="1" type="ORF">CONPUDRAFT_85542</name>
</gene>
<protein>
    <submittedName>
        <fullName evidence="1">Uncharacterized protein</fullName>
    </submittedName>
</protein>
<dbReference type="AlphaFoldDB" id="A0A5M3M7W1"/>
<dbReference type="KEGG" id="cput:CONPUDRAFT_85542"/>
<name>A0A5M3M7W1_CONPW</name>
<sequence length="99" mass="11000">MSIYEPEAVLDTLKKSSRIYTRSRTEFQSGRTPIRTSTLAPTYSLNGSLMSSSMFPSLAHGSFRLAIFRSSSAQGKLRLRQKLRTCILSPLSIHSTSLS</sequence>
<dbReference type="RefSeq" id="XP_007774720.1">
    <property type="nucleotide sequence ID" value="XM_007776530.1"/>
</dbReference>
<comment type="caution">
    <text evidence="1">The sequence shown here is derived from an EMBL/GenBank/DDBJ whole genome shotgun (WGS) entry which is preliminary data.</text>
</comment>
<evidence type="ECO:0000313" key="1">
    <source>
        <dbReference type="EMBL" id="EIW75318.1"/>
    </source>
</evidence>
<dbReference type="Proteomes" id="UP000053558">
    <property type="component" value="Unassembled WGS sequence"/>
</dbReference>